<feature type="domain" description="SAM-dependent MTase RsmB/NOP-type" evidence="7">
    <location>
        <begin position="180"/>
        <end position="455"/>
    </location>
</feature>
<dbReference type="Pfam" id="PF22458">
    <property type="entry name" value="RsmF-B_ferredox"/>
    <property type="match status" value="1"/>
</dbReference>
<keyword evidence="9" id="KW-1185">Reference proteome</keyword>
<dbReference type="InterPro" id="IPR023267">
    <property type="entry name" value="RCMT"/>
</dbReference>
<dbReference type="InterPro" id="IPR001678">
    <property type="entry name" value="MeTrfase_RsmB-F_NOP2_dom"/>
</dbReference>
<evidence type="ECO:0000256" key="2">
    <source>
        <dbReference type="ARBA" id="ARBA00022603"/>
    </source>
</evidence>
<comment type="caution">
    <text evidence="6">Lacks conserved residue(s) required for the propagation of feature annotation.</text>
</comment>
<evidence type="ECO:0000259" key="7">
    <source>
        <dbReference type="PROSITE" id="PS51686"/>
    </source>
</evidence>
<dbReference type="PANTHER" id="PTHR22807">
    <property type="entry name" value="NOP2 YEAST -RELATED NOL1/NOP2/FMU SUN DOMAIN-CONTAINING"/>
    <property type="match status" value="1"/>
</dbReference>
<gene>
    <name evidence="8" type="ORF">Ctob_011581</name>
</gene>
<dbReference type="EMBL" id="JWZX01002707">
    <property type="protein sequence ID" value="KOO27507.1"/>
    <property type="molecule type" value="Genomic_DNA"/>
</dbReference>
<dbReference type="InterPro" id="IPR054728">
    <property type="entry name" value="RsmB-like_ferredoxin"/>
</dbReference>
<accession>A0A0M0JMH9</accession>
<sequence length="468" mass="50479">MQHEAEVDEDSSDAPEVVLLEPGTGAVPTALALLAQQQASGAPLDALLAHHVRANHIWNDELAAIQATLERAVRSHARLEWRLRALGVDPSARNRLLASLRLCAEWRVPAIGDALRLDAAEMAWLCALTPPLECAGMPLATRLECPAWAWPRMCAAFGGDEQQGKEQEGGPHPAGTLERQMRALQLPAPLDLRVNTLKGTRNAALEAIRRAGFSAEPTPFSPVGIRLQERAVALGRVPGLLSGDVDVQDEGSQLLALLVGARAGEQVLDYCAGAGGKSLALAAAMQNKGVLVAADIDETRLGRAAPRFVKAGVDIAQRHVIAPGKDVWLKRRKRHFDRVLVDAPCSGLGAWRRNPDARWQRRTPPLEELLPLQADVLQRAARLVRPGGTLVYATCSLLPDENEEQVGRFLASEDGAEFELTPPASFFAPLDGDYLRLSPAEHGCDGFFGAVLTRREGGWSGRGGRRSK</sequence>
<evidence type="ECO:0000313" key="9">
    <source>
        <dbReference type="Proteomes" id="UP000037460"/>
    </source>
</evidence>
<keyword evidence="3 6" id="KW-0808">Transferase</keyword>
<dbReference type="SUPFAM" id="SSF53335">
    <property type="entry name" value="S-adenosyl-L-methionine-dependent methyltransferases"/>
    <property type="match status" value="1"/>
</dbReference>
<feature type="binding site" evidence="6">
    <location>
        <position position="295"/>
    </location>
    <ligand>
        <name>S-adenosyl-L-methionine</name>
        <dbReference type="ChEBI" id="CHEBI:59789"/>
    </ligand>
</feature>
<keyword evidence="4 6" id="KW-0949">S-adenosyl-L-methionine</keyword>
<dbReference type="InterPro" id="IPR029063">
    <property type="entry name" value="SAM-dependent_MTases_sf"/>
</dbReference>
<comment type="caution">
    <text evidence="8">The sequence shown here is derived from an EMBL/GenBank/DDBJ whole genome shotgun (WGS) entry which is preliminary data.</text>
</comment>
<dbReference type="OrthoDB" id="427002at2759"/>
<dbReference type="GO" id="GO:0001510">
    <property type="term" value="P:RNA methylation"/>
    <property type="evidence" value="ECO:0007669"/>
    <property type="project" value="InterPro"/>
</dbReference>
<dbReference type="CDD" id="cd02440">
    <property type="entry name" value="AdoMet_MTases"/>
    <property type="match status" value="1"/>
</dbReference>
<dbReference type="InterPro" id="IPR018314">
    <property type="entry name" value="RsmB/NOL1/NOP2-like_CS"/>
</dbReference>
<evidence type="ECO:0000256" key="1">
    <source>
        <dbReference type="ARBA" id="ARBA00007494"/>
    </source>
</evidence>
<feature type="binding site" evidence="6">
    <location>
        <position position="342"/>
    </location>
    <ligand>
        <name>S-adenosyl-L-methionine</name>
        <dbReference type="ChEBI" id="CHEBI:59789"/>
    </ligand>
</feature>
<organism evidence="8 9">
    <name type="scientific">Chrysochromulina tobinii</name>
    <dbReference type="NCBI Taxonomy" id="1460289"/>
    <lineage>
        <taxon>Eukaryota</taxon>
        <taxon>Haptista</taxon>
        <taxon>Haptophyta</taxon>
        <taxon>Prymnesiophyceae</taxon>
        <taxon>Prymnesiales</taxon>
        <taxon>Chrysochromulinaceae</taxon>
        <taxon>Chrysochromulina</taxon>
    </lineage>
</organism>
<dbReference type="PROSITE" id="PS51686">
    <property type="entry name" value="SAM_MT_RSMB_NOP"/>
    <property type="match status" value="1"/>
</dbReference>
<protein>
    <submittedName>
        <fullName evidence="8">tRNA rRNA cytosine-c5-methylase</fullName>
    </submittedName>
</protein>
<name>A0A0M0JMH9_9EUKA</name>
<dbReference type="PANTHER" id="PTHR22807:SF53">
    <property type="entry name" value="RIBOSOMAL RNA SMALL SUBUNIT METHYLTRANSFERASE B-RELATED"/>
    <property type="match status" value="1"/>
</dbReference>
<dbReference type="GO" id="GO:0003723">
    <property type="term" value="F:RNA binding"/>
    <property type="evidence" value="ECO:0007669"/>
    <property type="project" value="UniProtKB-UniRule"/>
</dbReference>
<comment type="similarity">
    <text evidence="1 6">Belongs to the class I-like SAM-binding methyltransferase superfamily. RsmB/NOP family.</text>
</comment>
<dbReference type="PROSITE" id="PS01153">
    <property type="entry name" value="NOL1_NOP2_SUN"/>
    <property type="match status" value="1"/>
</dbReference>
<dbReference type="Gene3D" id="3.40.50.150">
    <property type="entry name" value="Vaccinia Virus protein VP39"/>
    <property type="match status" value="1"/>
</dbReference>
<keyword evidence="5 6" id="KW-0694">RNA-binding</keyword>
<dbReference type="AlphaFoldDB" id="A0A0M0JMH9"/>
<evidence type="ECO:0000256" key="3">
    <source>
        <dbReference type="ARBA" id="ARBA00022679"/>
    </source>
</evidence>
<evidence type="ECO:0000256" key="4">
    <source>
        <dbReference type="ARBA" id="ARBA00022691"/>
    </source>
</evidence>
<dbReference type="Pfam" id="PF01189">
    <property type="entry name" value="Methyltr_RsmB-F"/>
    <property type="match status" value="1"/>
</dbReference>
<keyword evidence="2 6" id="KW-0489">Methyltransferase</keyword>
<evidence type="ECO:0000256" key="5">
    <source>
        <dbReference type="ARBA" id="ARBA00022884"/>
    </source>
</evidence>
<evidence type="ECO:0000256" key="6">
    <source>
        <dbReference type="PROSITE-ProRule" id="PRU01023"/>
    </source>
</evidence>
<dbReference type="Proteomes" id="UP000037460">
    <property type="component" value="Unassembled WGS sequence"/>
</dbReference>
<proteinExistence type="inferred from homology"/>
<reference evidence="9" key="1">
    <citation type="journal article" date="2015" name="PLoS Genet.">
        <title>Genome Sequence and Transcriptome Analyses of Chrysochromulina tobin: Metabolic Tools for Enhanced Algal Fitness in the Prominent Order Prymnesiales (Haptophyceae).</title>
        <authorList>
            <person name="Hovde B.T."/>
            <person name="Deodato C.R."/>
            <person name="Hunsperger H.M."/>
            <person name="Ryken S.A."/>
            <person name="Yost W."/>
            <person name="Jha R.K."/>
            <person name="Patterson J."/>
            <person name="Monnat R.J. Jr."/>
            <person name="Barlow S.B."/>
            <person name="Starkenburg S.R."/>
            <person name="Cattolico R.A."/>
        </authorList>
    </citation>
    <scope>NUCLEOTIDE SEQUENCE</scope>
    <source>
        <strain evidence="9">CCMP291</strain>
    </source>
</reference>
<dbReference type="PRINTS" id="PR02008">
    <property type="entry name" value="RCMTFAMILY"/>
</dbReference>
<dbReference type="GO" id="GO:0008173">
    <property type="term" value="F:RNA methyltransferase activity"/>
    <property type="evidence" value="ECO:0007669"/>
    <property type="project" value="InterPro"/>
</dbReference>
<feature type="active site" description="Nucleophile" evidence="6">
    <location>
        <position position="395"/>
    </location>
</feature>
<evidence type="ECO:0000313" key="8">
    <source>
        <dbReference type="EMBL" id="KOO27507.1"/>
    </source>
</evidence>
<dbReference type="InterPro" id="IPR049560">
    <property type="entry name" value="MeTrfase_RsmB-F_NOP2_cat"/>
</dbReference>